<keyword evidence="3" id="KW-1185">Reference proteome</keyword>
<dbReference type="PANTHER" id="PTHR46663">
    <property type="entry name" value="DIGUANYLATE CYCLASE DGCT-RELATED"/>
    <property type="match status" value="1"/>
</dbReference>
<name>A0ABY8PP21_9BACT</name>
<organism evidence="2 3">
    <name type="scientific">Marinitoga aeolica</name>
    <dbReference type="NCBI Taxonomy" id="2809031"/>
    <lineage>
        <taxon>Bacteria</taxon>
        <taxon>Thermotogati</taxon>
        <taxon>Thermotogota</taxon>
        <taxon>Thermotogae</taxon>
        <taxon>Petrotogales</taxon>
        <taxon>Petrotogaceae</taxon>
        <taxon>Marinitoga</taxon>
    </lineage>
</organism>
<reference evidence="2 3" key="1">
    <citation type="submission" date="2021-02" db="EMBL/GenBank/DDBJ databases">
        <title>Characterization of Marinitoga sp. nov. str. BP5-C20A.</title>
        <authorList>
            <person name="Erauso G."/>
            <person name="Postec A."/>
        </authorList>
    </citation>
    <scope>NUCLEOTIDE SEQUENCE [LARGE SCALE GENOMIC DNA]</scope>
    <source>
        <strain evidence="2 3">BP5-C20A</strain>
    </source>
</reference>
<sequence length="162" mass="19060">MRQAAEFDYLTKVYNRKSFMYKIKEILKLSKRYKQKTSILYFDINNFKQVNDTHGHLVGDEVLKFFTNNIKLSIRESDLLGRIGGDEFVLALPNTDQNSIKIIIDKIQKKFKKPFEYDGITIKVGFSYGCAIYPDDSDNIDKLIEIADKRMYKYKSNFKKNL</sequence>
<dbReference type="PROSITE" id="PS50887">
    <property type="entry name" value="GGDEF"/>
    <property type="match status" value="1"/>
</dbReference>
<dbReference type="InterPro" id="IPR052163">
    <property type="entry name" value="DGC-Regulatory_Protein"/>
</dbReference>
<dbReference type="Proteomes" id="UP001232493">
    <property type="component" value="Chromosome"/>
</dbReference>
<dbReference type="SMART" id="SM00267">
    <property type="entry name" value="GGDEF"/>
    <property type="match status" value="1"/>
</dbReference>
<evidence type="ECO:0000313" key="3">
    <source>
        <dbReference type="Proteomes" id="UP001232493"/>
    </source>
</evidence>
<accession>A0ABY8PP21</accession>
<dbReference type="NCBIfam" id="TIGR00254">
    <property type="entry name" value="GGDEF"/>
    <property type="match status" value="1"/>
</dbReference>
<dbReference type="CDD" id="cd01949">
    <property type="entry name" value="GGDEF"/>
    <property type="match status" value="1"/>
</dbReference>
<dbReference type="SUPFAM" id="SSF55073">
    <property type="entry name" value="Nucleotide cyclase"/>
    <property type="match status" value="1"/>
</dbReference>
<dbReference type="PANTHER" id="PTHR46663:SF2">
    <property type="entry name" value="GGDEF DOMAIN-CONTAINING PROTEIN"/>
    <property type="match status" value="1"/>
</dbReference>
<dbReference type="EMBL" id="CP069362">
    <property type="protein sequence ID" value="WGS64387.1"/>
    <property type="molecule type" value="Genomic_DNA"/>
</dbReference>
<dbReference type="InterPro" id="IPR029787">
    <property type="entry name" value="Nucleotide_cyclase"/>
</dbReference>
<dbReference type="Gene3D" id="3.30.70.270">
    <property type="match status" value="1"/>
</dbReference>
<evidence type="ECO:0000313" key="2">
    <source>
        <dbReference type="EMBL" id="WGS64387.1"/>
    </source>
</evidence>
<evidence type="ECO:0000259" key="1">
    <source>
        <dbReference type="PROSITE" id="PS50887"/>
    </source>
</evidence>
<protein>
    <submittedName>
        <fullName evidence="2">GGDEF domain-containing protein</fullName>
    </submittedName>
</protein>
<dbReference type="InterPro" id="IPR043128">
    <property type="entry name" value="Rev_trsase/Diguanyl_cyclase"/>
</dbReference>
<feature type="domain" description="GGDEF" evidence="1">
    <location>
        <begin position="35"/>
        <end position="162"/>
    </location>
</feature>
<dbReference type="InterPro" id="IPR000160">
    <property type="entry name" value="GGDEF_dom"/>
</dbReference>
<dbReference type="RefSeq" id="WP_280998007.1">
    <property type="nucleotide sequence ID" value="NZ_CP069362.1"/>
</dbReference>
<proteinExistence type="predicted"/>
<gene>
    <name evidence="2" type="ORF">JRV97_08395</name>
</gene>
<dbReference type="Pfam" id="PF00990">
    <property type="entry name" value="GGDEF"/>
    <property type="match status" value="1"/>
</dbReference>